<evidence type="ECO:0000256" key="6">
    <source>
        <dbReference type="ARBA" id="ARBA00022898"/>
    </source>
</evidence>
<dbReference type="Pfam" id="PF00343">
    <property type="entry name" value="Phosphorylase"/>
    <property type="match status" value="1"/>
</dbReference>
<evidence type="ECO:0000313" key="10">
    <source>
        <dbReference type="EMBL" id="MDI3235583.1"/>
    </source>
</evidence>
<evidence type="ECO:0000256" key="9">
    <source>
        <dbReference type="RuleBase" id="RU000587"/>
    </source>
</evidence>
<dbReference type="InterPro" id="IPR035090">
    <property type="entry name" value="Pyridoxal_P_attach_site"/>
</dbReference>
<dbReference type="CDD" id="cd04300">
    <property type="entry name" value="GT35_Glycogen_Phosphorylase"/>
    <property type="match status" value="1"/>
</dbReference>
<evidence type="ECO:0000256" key="5">
    <source>
        <dbReference type="ARBA" id="ARBA00022679"/>
    </source>
</evidence>
<evidence type="ECO:0000256" key="2">
    <source>
        <dbReference type="ARBA" id="ARBA00001933"/>
    </source>
</evidence>
<keyword evidence="4 9" id="KW-0328">Glycosyltransferase</keyword>
<evidence type="ECO:0000313" key="11">
    <source>
        <dbReference type="Proteomes" id="UP001243286"/>
    </source>
</evidence>
<dbReference type="NCBIfam" id="TIGR02093">
    <property type="entry name" value="P_ylase"/>
    <property type="match status" value="1"/>
</dbReference>
<dbReference type="RefSeq" id="WP_014969665.1">
    <property type="nucleotide sequence ID" value="NZ_JASBQV010000018.1"/>
</dbReference>
<evidence type="ECO:0000256" key="8">
    <source>
        <dbReference type="ARBA" id="ARBA00025174"/>
    </source>
</evidence>
<dbReference type="Gene3D" id="3.40.50.2000">
    <property type="entry name" value="Glycogen Phosphorylase B"/>
    <property type="match status" value="2"/>
</dbReference>
<proteinExistence type="inferred from homology"/>
<keyword evidence="5 9" id="KW-0808">Transferase</keyword>
<comment type="function">
    <text evidence="9">Allosteric enzyme that catalyzes the rate-limiting step in glycogen catabolism, the phosphorolytic cleavage of glycogen to produce glucose-1-phosphate, and plays a central role in maintaining cellular and organismal glucose homeostasis.</text>
</comment>
<sequence length="808" mass="93130">MFKDKEKFKKRFNERFISMHGKAMEDATENDVYQTLAYMVREYVTSDWMRTKETYIHKKSKQVYYFSLEFLLGRFLYNNLLSLDVLEDVRSGLEELGYDLADLTEEEPEPGLGNGGLGRLAACFLDSLAALGLPGHGNGIRYQYGLFKQKIIDGYQVELPDNWLKNGNMWEIRRSDKAVDIPFGGHVWLEEVEGGGYRVHHEPAEIVRAVPYDMPIVGYQNGIVNNLRLWSAESPYDDDELLNQHRGNYKDLLVHKQSIQTISEFLYPDDTTYEGKVLRLKQQYFFVSAGLRSILLSHKKRNTSFKHLGNQIAIHINDTHPVVAIPELMRILIDEEGYAWEEAWRITKSVMSFTNHTLLSEALERWPVDLFRNLLPRIYLIIEEINRRFCKDVLDNYPHLESNMGEIAIIADGMINMANLAVVGTHSTNGVAQIHTEILKQREMRLFYEMFPLRFNNKTNGITHRRWFLLSNPTLANRVTEAIGDSWINHPSDLQKLTKFAEDPTLQQDIQAIKLASKKELAELIETETGIVVDPHSIFDVQVKRLHAYKRQLLNALHIHSLYYRLKEDKSFKMTPRTFIFGAKAAPGYHYAKEVIRYINALAKLINTDPEVSPYMKVVFLENYRVSLAEKIFPASDVSEQISTASYEASGTGNMKFMMNGALTVGTLDGANIEIRDEVEDANIFIFGLTPQEVMNYKQYGGYSAYDQYSAQPELRRIIDSLVDGSVFPTGEFQAIYDSLLTYNDEYLILKDFLSYQQAQERIGRAYQNPEKWYKMVIMNIGKSGVFSSDRTIKEYANAIWNIKPVQM</sequence>
<evidence type="ECO:0000256" key="1">
    <source>
        <dbReference type="ARBA" id="ARBA00001275"/>
    </source>
</evidence>
<name>A0ABT6R3P6_9BACL</name>
<evidence type="ECO:0000256" key="4">
    <source>
        <dbReference type="ARBA" id="ARBA00022676"/>
    </source>
</evidence>
<protein>
    <recommendedName>
        <fullName evidence="9">Alpha-1,4 glucan phosphorylase</fullName>
        <ecNumber evidence="9">2.4.1.1</ecNumber>
    </recommendedName>
</protein>
<organism evidence="10 11">
    <name type="scientific">Exiguobacterium antarcticum</name>
    <dbReference type="NCBI Taxonomy" id="132920"/>
    <lineage>
        <taxon>Bacteria</taxon>
        <taxon>Bacillati</taxon>
        <taxon>Bacillota</taxon>
        <taxon>Bacilli</taxon>
        <taxon>Bacillales</taxon>
        <taxon>Bacillales Family XII. Incertae Sedis</taxon>
        <taxon>Exiguobacterium</taxon>
    </lineage>
</organism>
<comment type="function">
    <text evidence="8">Phosphorylase is an important allosteric enzyme in carbohydrate metabolism. Enzymes from different sources differ in their regulatory mechanisms and in their natural substrates. However, all known phosphorylases share catalytic and structural properties.</text>
</comment>
<evidence type="ECO:0000256" key="7">
    <source>
        <dbReference type="ARBA" id="ARBA00023277"/>
    </source>
</evidence>
<dbReference type="PANTHER" id="PTHR11468">
    <property type="entry name" value="GLYCOGEN PHOSPHORYLASE"/>
    <property type="match status" value="1"/>
</dbReference>
<dbReference type="SUPFAM" id="SSF53756">
    <property type="entry name" value="UDP-Glycosyltransferase/glycogen phosphorylase"/>
    <property type="match status" value="1"/>
</dbReference>
<dbReference type="GO" id="GO:0004645">
    <property type="term" value="F:1,4-alpha-oligoglucan phosphorylase activity"/>
    <property type="evidence" value="ECO:0007669"/>
    <property type="project" value="UniProtKB-EC"/>
</dbReference>
<comment type="similarity">
    <text evidence="3 9">Belongs to the glycogen phosphorylase family.</text>
</comment>
<gene>
    <name evidence="10" type="ORF">QK289_11255</name>
</gene>
<evidence type="ECO:0000256" key="3">
    <source>
        <dbReference type="ARBA" id="ARBA00006047"/>
    </source>
</evidence>
<accession>A0ABT6R3P6</accession>
<dbReference type="InterPro" id="IPR011833">
    <property type="entry name" value="Glycg_phsphrylas"/>
</dbReference>
<dbReference type="Proteomes" id="UP001243286">
    <property type="component" value="Unassembled WGS sequence"/>
</dbReference>
<keyword evidence="7 9" id="KW-0119">Carbohydrate metabolism</keyword>
<dbReference type="PIRSF" id="PIRSF000460">
    <property type="entry name" value="Pprylas_GlgP"/>
    <property type="match status" value="1"/>
</dbReference>
<dbReference type="InterPro" id="IPR000811">
    <property type="entry name" value="Glyco_trans_35"/>
</dbReference>
<dbReference type="EC" id="2.4.1.1" evidence="9"/>
<comment type="catalytic activity">
    <reaction evidence="1 9">
        <text>[(1-&gt;4)-alpha-D-glucosyl](n) + phosphate = [(1-&gt;4)-alpha-D-glucosyl](n-1) + alpha-D-glucose 1-phosphate</text>
        <dbReference type="Rhea" id="RHEA:41732"/>
        <dbReference type="Rhea" id="RHEA-COMP:9584"/>
        <dbReference type="Rhea" id="RHEA-COMP:9586"/>
        <dbReference type="ChEBI" id="CHEBI:15444"/>
        <dbReference type="ChEBI" id="CHEBI:43474"/>
        <dbReference type="ChEBI" id="CHEBI:58601"/>
        <dbReference type="EC" id="2.4.1.1"/>
    </reaction>
</comment>
<comment type="caution">
    <text evidence="10">The sequence shown here is derived from an EMBL/GenBank/DDBJ whole genome shotgun (WGS) entry which is preliminary data.</text>
</comment>
<dbReference type="PROSITE" id="PS00102">
    <property type="entry name" value="PHOSPHORYLASE"/>
    <property type="match status" value="1"/>
</dbReference>
<dbReference type="EMBL" id="JASBQV010000018">
    <property type="protein sequence ID" value="MDI3235583.1"/>
    <property type="molecule type" value="Genomic_DNA"/>
</dbReference>
<comment type="cofactor">
    <cofactor evidence="2 9">
        <name>pyridoxal 5'-phosphate</name>
        <dbReference type="ChEBI" id="CHEBI:597326"/>
    </cofactor>
</comment>
<keyword evidence="6 9" id="KW-0663">Pyridoxal phosphate</keyword>
<keyword evidence="11" id="KW-1185">Reference proteome</keyword>
<dbReference type="PANTHER" id="PTHR11468:SF3">
    <property type="entry name" value="GLYCOGEN PHOSPHORYLASE, LIVER FORM"/>
    <property type="match status" value="1"/>
</dbReference>
<reference evidence="10 11" key="1">
    <citation type="submission" date="2023-04" db="EMBL/GenBank/DDBJ databases">
        <title>Antarctic isolates genomes.</title>
        <authorList>
            <person name="Dimov S.G."/>
        </authorList>
    </citation>
    <scope>NUCLEOTIDE SEQUENCE [LARGE SCALE GENOMIC DNA]</scope>
    <source>
        <strain evidence="10 11">AL19</strain>
    </source>
</reference>